<protein>
    <submittedName>
        <fullName evidence="1">Uncharacterized protein</fullName>
    </submittedName>
</protein>
<sequence>MRCFGLQGSEWLTKGQITDNVECHSLISLSHVECCTLFDSLFFEDIDKTIYCAPDQLFLLSQRRHREGIGQEPAHVGMPLRITFGVDTGNSTRRKDTTFVEDALYESLVSLTESIDVLPRLC</sequence>
<dbReference type="AlphaFoldDB" id="A0AAN7V0A8"/>
<dbReference type="EMBL" id="JAWHQM010000104">
    <property type="protein sequence ID" value="KAK5637278.1"/>
    <property type="molecule type" value="Genomic_DNA"/>
</dbReference>
<reference evidence="1 2" key="1">
    <citation type="submission" date="2023-10" db="EMBL/GenBank/DDBJ databases">
        <title>Draft genome sequence of Xylaria bambusicola isolate GMP-LS, the root and basal stem rot pathogen of sugarcane in Indonesia.</title>
        <authorList>
            <person name="Selvaraj P."/>
            <person name="Muralishankar V."/>
            <person name="Muruganantham S."/>
            <person name="Sp S."/>
            <person name="Haryani S."/>
            <person name="Lau K.J.X."/>
            <person name="Naqvi N.I."/>
        </authorList>
    </citation>
    <scope>NUCLEOTIDE SEQUENCE [LARGE SCALE GENOMIC DNA]</scope>
    <source>
        <strain evidence="1">GMP-LS</strain>
    </source>
</reference>
<keyword evidence="2" id="KW-1185">Reference proteome</keyword>
<accession>A0AAN7V0A8</accession>
<gene>
    <name evidence="1" type="ORF">RRF57_012989</name>
</gene>
<organism evidence="1 2">
    <name type="scientific">Xylaria bambusicola</name>
    <dbReference type="NCBI Taxonomy" id="326684"/>
    <lineage>
        <taxon>Eukaryota</taxon>
        <taxon>Fungi</taxon>
        <taxon>Dikarya</taxon>
        <taxon>Ascomycota</taxon>
        <taxon>Pezizomycotina</taxon>
        <taxon>Sordariomycetes</taxon>
        <taxon>Xylariomycetidae</taxon>
        <taxon>Xylariales</taxon>
        <taxon>Xylariaceae</taxon>
        <taxon>Xylaria</taxon>
    </lineage>
</organism>
<proteinExistence type="predicted"/>
<evidence type="ECO:0000313" key="1">
    <source>
        <dbReference type="EMBL" id="KAK5637278.1"/>
    </source>
</evidence>
<evidence type="ECO:0000313" key="2">
    <source>
        <dbReference type="Proteomes" id="UP001305414"/>
    </source>
</evidence>
<name>A0AAN7V0A8_9PEZI</name>
<dbReference type="Proteomes" id="UP001305414">
    <property type="component" value="Unassembled WGS sequence"/>
</dbReference>
<comment type="caution">
    <text evidence="1">The sequence shown here is derived from an EMBL/GenBank/DDBJ whole genome shotgun (WGS) entry which is preliminary data.</text>
</comment>